<proteinExistence type="predicted"/>
<protein>
    <submittedName>
        <fullName evidence="1">Uncharacterized protein</fullName>
    </submittedName>
</protein>
<feature type="non-terminal residue" evidence="1">
    <location>
        <position position="120"/>
    </location>
</feature>
<gene>
    <name evidence="1" type="ORF">PCOR1329_LOCUS72359</name>
</gene>
<organism evidence="1 2">
    <name type="scientific">Prorocentrum cordatum</name>
    <dbReference type="NCBI Taxonomy" id="2364126"/>
    <lineage>
        <taxon>Eukaryota</taxon>
        <taxon>Sar</taxon>
        <taxon>Alveolata</taxon>
        <taxon>Dinophyceae</taxon>
        <taxon>Prorocentrales</taxon>
        <taxon>Prorocentraceae</taxon>
        <taxon>Prorocentrum</taxon>
    </lineage>
</organism>
<keyword evidence="2" id="KW-1185">Reference proteome</keyword>
<comment type="caution">
    <text evidence="1">The sequence shown here is derived from an EMBL/GenBank/DDBJ whole genome shotgun (WGS) entry which is preliminary data.</text>
</comment>
<dbReference type="Proteomes" id="UP001189429">
    <property type="component" value="Unassembled WGS sequence"/>
</dbReference>
<evidence type="ECO:0000313" key="1">
    <source>
        <dbReference type="EMBL" id="CAK0892800.1"/>
    </source>
</evidence>
<evidence type="ECO:0000313" key="2">
    <source>
        <dbReference type="Proteomes" id="UP001189429"/>
    </source>
</evidence>
<reference evidence="1" key="1">
    <citation type="submission" date="2023-10" db="EMBL/GenBank/DDBJ databases">
        <authorList>
            <person name="Chen Y."/>
            <person name="Shah S."/>
            <person name="Dougan E. K."/>
            <person name="Thang M."/>
            <person name="Chan C."/>
        </authorList>
    </citation>
    <scope>NUCLEOTIDE SEQUENCE [LARGE SCALE GENOMIC DNA]</scope>
</reference>
<dbReference type="EMBL" id="CAUYUJ010019666">
    <property type="protein sequence ID" value="CAK0892800.1"/>
    <property type="molecule type" value="Genomic_DNA"/>
</dbReference>
<sequence>MPLQRAVAVDDAGEATRDGVAPLGRRAAHALACPRSAIRLRAHTGAVRGLEAELHSAAAVVNIERRIPELYQCRPDWSICEAVMDLVFSFPASAQRWLVDANVAGAAAAAQYGDTVRSVA</sequence>
<name>A0ABN9X0N8_9DINO</name>
<accession>A0ABN9X0N8</accession>